<accession>A0A6M3KRC9</accession>
<name>A0A6M3KRC9_9ZZZZ</name>
<dbReference type="EMBL" id="MT142522">
    <property type="protein sequence ID" value="QJA84024.1"/>
    <property type="molecule type" value="Genomic_DNA"/>
</dbReference>
<dbReference type="Gene3D" id="2.60.120.200">
    <property type="match status" value="1"/>
</dbReference>
<dbReference type="InterPro" id="IPR013320">
    <property type="entry name" value="ConA-like_dom_sf"/>
</dbReference>
<dbReference type="EMBL" id="MT141523">
    <property type="protein sequence ID" value="QJA64648.1"/>
    <property type="molecule type" value="Genomic_DNA"/>
</dbReference>
<protein>
    <submittedName>
        <fullName evidence="2">Putative structural protein</fullName>
    </submittedName>
</protein>
<evidence type="ECO:0000313" key="1">
    <source>
        <dbReference type="EMBL" id="QJA64648.1"/>
    </source>
</evidence>
<sequence length="238" mass="25665">MAGVTQSTLRGNIVFYDSQYSHRIVDAIGPDVVKWSEEFVKFIDDSTSRNALGYTTTEVGTCTIATVAGADGGNVLITTGGTENNGLQIQLIGEAFKLNNSYPCYFGARFQVNDADQVDALVGLCITDTTAIDGATDGLYFRTVDESAVLNFVLEKNEAESSTAAATLTDATWVEAEWYYDGNSVHAYINGVEVADVADTDAGFPNDEWLTPTIALLTGENTANTMTLAWARAFQFRN</sequence>
<evidence type="ECO:0000313" key="2">
    <source>
        <dbReference type="EMBL" id="QJA84024.1"/>
    </source>
</evidence>
<proteinExistence type="predicted"/>
<gene>
    <name evidence="2" type="ORF">MM415A00233_0026</name>
    <name evidence="1" type="ORF">MM415B00478_0045</name>
</gene>
<dbReference type="SUPFAM" id="SSF49899">
    <property type="entry name" value="Concanavalin A-like lectins/glucanases"/>
    <property type="match status" value="1"/>
</dbReference>
<dbReference type="AlphaFoldDB" id="A0A6M3KRC9"/>
<organism evidence="2">
    <name type="scientific">viral metagenome</name>
    <dbReference type="NCBI Taxonomy" id="1070528"/>
    <lineage>
        <taxon>unclassified sequences</taxon>
        <taxon>metagenomes</taxon>
        <taxon>organismal metagenomes</taxon>
    </lineage>
</organism>
<reference evidence="2" key="1">
    <citation type="submission" date="2020-03" db="EMBL/GenBank/DDBJ databases">
        <title>The deep terrestrial virosphere.</title>
        <authorList>
            <person name="Holmfeldt K."/>
            <person name="Nilsson E."/>
            <person name="Simone D."/>
            <person name="Lopez-Fernandez M."/>
            <person name="Wu X."/>
            <person name="de Brujin I."/>
            <person name="Lundin D."/>
            <person name="Andersson A."/>
            <person name="Bertilsson S."/>
            <person name="Dopson M."/>
        </authorList>
    </citation>
    <scope>NUCLEOTIDE SEQUENCE</scope>
    <source>
        <strain evidence="2">MM415A00233</strain>
        <strain evidence="1">MM415B00478</strain>
    </source>
</reference>